<comment type="subcellular location">
    <subcellularLocation>
        <location evidence="1 9">Cell inner membrane</location>
        <topology evidence="1 9">Multi-pass membrane protein</topology>
    </subcellularLocation>
</comment>
<comment type="similarity">
    <text evidence="8 9">Belongs to the TRAP transporter small permease family.</text>
</comment>
<evidence type="ECO:0000256" key="7">
    <source>
        <dbReference type="ARBA" id="ARBA00023136"/>
    </source>
</evidence>
<keyword evidence="12" id="KW-1185">Reference proteome</keyword>
<dbReference type="PANTHER" id="PTHR35011">
    <property type="entry name" value="2,3-DIKETO-L-GULONATE TRAP TRANSPORTER SMALL PERMEASE PROTEIN YIAM"/>
    <property type="match status" value="1"/>
</dbReference>
<feature type="transmembrane region" description="Helical" evidence="9">
    <location>
        <begin position="87"/>
        <end position="109"/>
    </location>
</feature>
<evidence type="ECO:0000256" key="5">
    <source>
        <dbReference type="ARBA" id="ARBA00022692"/>
    </source>
</evidence>
<evidence type="ECO:0000256" key="9">
    <source>
        <dbReference type="RuleBase" id="RU369079"/>
    </source>
</evidence>
<dbReference type="EMBL" id="JAUSUL010000003">
    <property type="protein sequence ID" value="MDQ0316906.1"/>
    <property type="molecule type" value="Genomic_DNA"/>
</dbReference>
<evidence type="ECO:0000256" key="4">
    <source>
        <dbReference type="ARBA" id="ARBA00022519"/>
    </source>
</evidence>
<gene>
    <name evidence="11" type="ORF">J2S73_003382</name>
</gene>
<keyword evidence="7 9" id="KW-0472">Membrane</keyword>
<feature type="domain" description="Tripartite ATP-independent periplasmic transporters DctQ component" evidence="10">
    <location>
        <begin position="26"/>
        <end position="164"/>
    </location>
</feature>
<organism evidence="11 12">
    <name type="scientific">Amorphus orientalis</name>
    <dbReference type="NCBI Taxonomy" id="649198"/>
    <lineage>
        <taxon>Bacteria</taxon>
        <taxon>Pseudomonadati</taxon>
        <taxon>Pseudomonadota</taxon>
        <taxon>Alphaproteobacteria</taxon>
        <taxon>Hyphomicrobiales</taxon>
        <taxon>Amorphaceae</taxon>
        <taxon>Amorphus</taxon>
    </lineage>
</organism>
<evidence type="ECO:0000256" key="8">
    <source>
        <dbReference type="ARBA" id="ARBA00038436"/>
    </source>
</evidence>
<dbReference type="RefSeq" id="WP_306886780.1">
    <property type="nucleotide sequence ID" value="NZ_JAUSUL010000003.1"/>
</dbReference>
<feature type="transmembrane region" description="Helical" evidence="9">
    <location>
        <begin position="16"/>
        <end position="37"/>
    </location>
</feature>
<feature type="transmembrane region" description="Helical" evidence="9">
    <location>
        <begin position="142"/>
        <end position="161"/>
    </location>
</feature>
<evidence type="ECO:0000259" key="10">
    <source>
        <dbReference type="Pfam" id="PF04290"/>
    </source>
</evidence>
<evidence type="ECO:0000256" key="2">
    <source>
        <dbReference type="ARBA" id="ARBA00022448"/>
    </source>
</evidence>
<evidence type="ECO:0000256" key="1">
    <source>
        <dbReference type="ARBA" id="ARBA00004429"/>
    </source>
</evidence>
<dbReference type="InterPro" id="IPR055348">
    <property type="entry name" value="DctQ"/>
</dbReference>
<dbReference type="Proteomes" id="UP001229244">
    <property type="component" value="Unassembled WGS sequence"/>
</dbReference>
<name>A0AAE3VRP7_9HYPH</name>
<dbReference type="GO" id="GO:0022857">
    <property type="term" value="F:transmembrane transporter activity"/>
    <property type="evidence" value="ECO:0007669"/>
    <property type="project" value="UniProtKB-UniRule"/>
</dbReference>
<accession>A0AAE3VRP7</accession>
<evidence type="ECO:0000313" key="12">
    <source>
        <dbReference type="Proteomes" id="UP001229244"/>
    </source>
</evidence>
<dbReference type="InterPro" id="IPR007387">
    <property type="entry name" value="TRAP_DctQ"/>
</dbReference>
<feature type="transmembrane region" description="Helical" evidence="9">
    <location>
        <begin position="49"/>
        <end position="66"/>
    </location>
</feature>
<dbReference type="GO" id="GO:0005886">
    <property type="term" value="C:plasma membrane"/>
    <property type="evidence" value="ECO:0007669"/>
    <property type="project" value="UniProtKB-SubCell"/>
</dbReference>
<keyword evidence="5 9" id="KW-0812">Transmembrane</keyword>
<comment type="function">
    <text evidence="9">Part of the tripartite ATP-independent periplasmic (TRAP) transport system.</text>
</comment>
<comment type="subunit">
    <text evidence="9">The complex comprises the extracytoplasmic solute receptor protein and the two transmembrane proteins.</text>
</comment>
<sequence>MAFSGLRTGYQRTMKGFLVGLIAVLLTIMGLQIVMRYAFNASLIWAEEVCRYLLIWVSLIAAVFAYERGELAAVTLVRDALPRKAALGLAIVVNLVSAALCLVLVRYGLRFAEMVGSQPIPAFRFLFEDTFGWGPETVPHVFWVYAALPLGMALLAVRLLVDVWLYVGLLRSGGSVDALRPIPPEGLSE</sequence>
<dbReference type="Pfam" id="PF04290">
    <property type="entry name" value="DctQ"/>
    <property type="match status" value="1"/>
</dbReference>
<dbReference type="GO" id="GO:0015740">
    <property type="term" value="P:C4-dicarboxylate transport"/>
    <property type="evidence" value="ECO:0007669"/>
    <property type="project" value="TreeGrafter"/>
</dbReference>
<comment type="caution">
    <text evidence="11">The sequence shown here is derived from an EMBL/GenBank/DDBJ whole genome shotgun (WGS) entry which is preliminary data.</text>
</comment>
<protein>
    <recommendedName>
        <fullName evidence="9">TRAP transporter small permease protein</fullName>
    </recommendedName>
</protein>
<evidence type="ECO:0000256" key="3">
    <source>
        <dbReference type="ARBA" id="ARBA00022475"/>
    </source>
</evidence>
<keyword evidence="6 9" id="KW-1133">Transmembrane helix</keyword>
<keyword evidence="4 9" id="KW-0997">Cell inner membrane</keyword>
<dbReference type="AlphaFoldDB" id="A0AAE3VRP7"/>
<keyword evidence="3" id="KW-1003">Cell membrane</keyword>
<evidence type="ECO:0000313" key="11">
    <source>
        <dbReference type="EMBL" id="MDQ0316906.1"/>
    </source>
</evidence>
<evidence type="ECO:0000256" key="6">
    <source>
        <dbReference type="ARBA" id="ARBA00022989"/>
    </source>
</evidence>
<reference evidence="11" key="1">
    <citation type="submission" date="2023-07" db="EMBL/GenBank/DDBJ databases">
        <title>Genomic Encyclopedia of Type Strains, Phase IV (KMG-IV): sequencing the most valuable type-strain genomes for metagenomic binning, comparative biology and taxonomic classification.</title>
        <authorList>
            <person name="Goeker M."/>
        </authorList>
    </citation>
    <scope>NUCLEOTIDE SEQUENCE</scope>
    <source>
        <strain evidence="11">DSM 21202</strain>
    </source>
</reference>
<dbReference type="PANTHER" id="PTHR35011:SF2">
    <property type="entry name" value="2,3-DIKETO-L-GULONATE TRAP TRANSPORTER SMALL PERMEASE PROTEIN YIAM"/>
    <property type="match status" value="1"/>
</dbReference>
<keyword evidence="2 9" id="KW-0813">Transport</keyword>
<proteinExistence type="inferred from homology"/>